<dbReference type="EMBL" id="JAUSVK010000001">
    <property type="protein sequence ID" value="MDQ0393320.1"/>
    <property type="molecule type" value="Genomic_DNA"/>
</dbReference>
<evidence type="ECO:0000259" key="3">
    <source>
        <dbReference type="Pfam" id="PF00725"/>
    </source>
</evidence>
<dbReference type="Proteomes" id="UP001237448">
    <property type="component" value="Unassembled WGS sequence"/>
</dbReference>
<comment type="caution">
    <text evidence="5">The sequence shown here is derived from an EMBL/GenBank/DDBJ whole genome shotgun (WGS) entry which is preliminary data.</text>
</comment>
<protein>
    <submittedName>
        <fullName evidence="5">3-hydroxyacyl-CoA dehydrogenase</fullName>
    </submittedName>
</protein>
<evidence type="ECO:0000259" key="4">
    <source>
        <dbReference type="Pfam" id="PF02737"/>
    </source>
</evidence>
<dbReference type="SUPFAM" id="SSF51735">
    <property type="entry name" value="NAD(P)-binding Rossmann-fold domains"/>
    <property type="match status" value="1"/>
</dbReference>
<dbReference type="InterPro" id="IPR036291">
    <property type="entry name" value="NAD(P)-bd_dom_sf"/>
</dbReference>
<feature type="domain" description="3-hydroxyacyl-CoA dehydrogenase C-terminal" evidence="3">
    <location>
        <begin position="190"/>
        <end position="251"/>
    </location>
</feature>
<proteinExistence type="predicted"/>
<evidence type="ECO:0000313" key="5">
    <source>
        <dbReference type="EMBL" id="MDQ0393320.1"/>
    </source>
</evidence>
<keyword evidence="1" id="KW-0560">Oxidoreductase</keyword>
<dbReference type="InterPro" id="IPR006108">
    <property type="entry name" value="3HC_DH_C"/>
</dbReference>
<gene>
    <name evidence="5" type="ORF">J3R73_003112</name>
</gene>
<feature type="domain" description="3-hydroxyacyl-CoA dehydrogenase NAD binding" evidence="4">
    <location>
        <begin position="12"/>
        <end position="186"/>
    </location>
</feature>
<dbReference type="RefSeq" id="WP_307428484.1">
    <property type="nucleotide sequence ID" value="NZ_JAUSVK010000001.1"/>
</dbReference>
<evidence type="ECO:0000256" key="1">
    <source>
        <dbReference type="ARBA" id="ARBA00023002"/>
    </source>
</evidence>
<keyword evidence="6" id="KW-1185">Reference proteome</keyword>
<dbReference type="Gene3D" id="3.40.50.720">
    <property type="entry name" value="NAD(P)-binding Rossmann-like Domain"/>
    <property type="match status" value="1"/>
</dbReference>
<name>A0ABU0FFD8_9HYPH</name>
<dbReference type="Pfam" id="PF00725">
    <property type="entry name" value="3HCDH"/>
    <property type="match status" value="1"/>
</dbReference>
<dbReference type="InterPro" id="IPR013328">
    <property type="entry name" value="6PGD_dom2"/>
</dbReference>
<dbReference type="PANTHER" id="PTHR48075:SF5">
    <property type="entry name" value="3-HYDROXYBUTYRYL-COA DEHYDROGENASE"/>
    <property type="match status" value="1"/>
</dbReference>
<feature type="region of interest" description="Disordered" evidence="2">
    <location>
        <begin position="337"/>
        <end position="359"/>
    </location>
</feature>
<dbReference type="InterPro" id="IPR008927">
    <property type="entry name" value="6-PGluconate_DH-like_C_sf"/>
</dbReference>
<dbReference type="SUPFAM" id="SSF48179">
    <property type="entry name" value="6-phosphogluconate dehydrogenase C-terminal domain-like"/>
    <property type="match status" value="1"/>
</dbReference>
<organism evidence="5 6">
    <name type="scientific">Labrys monachus</name>
    <dbReference type="NCBI Taxonomy" id="217067"/>
    <lineage>
        <taxon>Bacteria</taxon>
        <taxon>Pseudomonadati</taxon>
        <taxon>Pseudomonadota</taxon>
        <taxon>Alphaproteobacteria</taxon>
        <taxon>Hyphomicrobiales</taxon>
        <taxon>Xanthobacteraceae</taxon>
        <taxon>Labrys</taxon>
    </lineage>
</organism>
<dbReference type="Gene3D" id="1.10.1040.10">
    <property type="entry name" value="N-(1-d-carboxylethyl)-l-norvaline Dehydrogenase, domain 2"/>
    <property type="match status" value="1"/>
</dbReference>
<sequence>MNSTSNADVRRVAVIGAGTIGASWAACFLARGLDVVVSDPAPGAADGVRRMIAEAWPALTALGTSPNADPTAWRFEADPAAAVAGVDFVQESTPERYDVKQKLLPLIDAVLSPDVVIASSSSGLLVSRLSEGCRFPERCIIGHPFNPPHLIPLVEVVGGTKASRAAIDRAMAFYRAAGKHPIEIRKEVPGHVSNRLQAALWREAIYLVQEGVASVADVDAAVSEGPGLRWALMGPHMTFHLGGGAGGMNHFLRHLLPAVESWWTDLGSPTMTDDLQRRLVEGVDEEADGQSIAELERWRDGLLEQIIVLRRNAAAKLEAARERERVEARLDETFPASDALSVTRELPEQDITPNPKAGE</sequence>
<dbReference type="Pfam" id="PF02737">
    <property type="entry name" value="3HCDH_N"/>
    <property type="match status" value="1"/>
</dbReference>
<dbReference type="PANTHER" id="PTHR48075">
    <property type="entry name" value="3-HYDROXYACYL-COA DEHYDROGENASE FAMILY PROTEIN"/>
    <property type="match status" value="1"/>
</dbReference>
<evidence type="ECO:0000256" key="2">
    <source>
        <dbReference type="SAM" id="MobiDB-lite"/>
    </source>
</evidence>
<reference evidence="5 6" key="1">
    <citation type="submission" date="2023-07" db="EMBL/GenBank/DDBJ databases">
        <title>Genomic Encyclopedia of Type Strains, Phase IV (KMG-IV): sequencing the most valuable type-strain genomes for metagenomic binning, comparative biology and taxonomic classification.</title>
        <authorList>
            <person name="Goeker M."/>
        </authorList>
    </citation>
    <scope>NUCLEOTIDE SEQUENCE [LARGE SCALE GENOMIC DNA]</scope>
    <source>
        <strain evidence="5 6">DSM 5896</strain>
    </source>
</reference>
<accession>A0ABU0FFD8</accession>
<evidence type="ECO:0000313" key="6">
    <source>
        <dbReference type="Proteomes" id="UP001237448"/>
    </source>
</evidence>
<dbReference type="InterPro" id="IPR006176">
    <property type="entry name" value="3-OHacyl-CoA_DH_NAD-bd"/>
</dbReference>